<dbReference type="AlphaFoldDB" id="A0A9N7NQH6"/>
<dbReference type="PROSITE" id="PS50158">
    <property type="entry name" value="ZF_CCHC"/>
    <property type="match status" value="1"/>
</dbReference>
<proteinExistence type="predicted"/>
<protein>
    <submittedName>
        <fullName evidence="4">Protein FAR1-RELATED SEQUENCE 5</fullName>
    </submittedName>
</protein>
<evidence type="ECO:0000259" key="3">
    <source>
        <dbReference type="PROSITE" id="PS50158"/>
    </source>
</evidence>
<dbReference type="OrthoDB" id="2402896at2759"/>
<dbReference type="PANTHER" id="PTHR47718:SF8">
    <property type="entry name" value="PROTEIN FAR1-RELATED SEQUENCE"/>
    <property type="match status" value="1"/>
</dbReference>
<dbReference type="InterPro" id="IPR004330">
    <property type="entry name" value="FAR1_DNA_bnd_dom"/>
</dbReference>
<evidence type="ECO:0000313" key="4">
    <source>
        <dbReference type="EMBL" id="CAA0834204.1"/>
    </source>
</evidence>
<dbReference type="Proteomes" id="UP001153555">
    <property type="component" value="Unassembled WGS sequence"/>
</dbReference>
<feature type="compositionally biased region" description="Polar residues" evidence="2">
    <location>
        <begin position="397"/>
        <end position="409"/>
    </location>
</feature>
<keyword evidence="1" id="KW-0479">Metal-binding</keyword>
<keyword evidence="5" id="KW-1185">Reference proteome</keyword>
<feature type="region of interest" description="Disordered" evidence="2">
    <location>
        <begin position="38"/>
        <end position="80"/>
    </location>
</feature>
<dbReference type="Gene3D" id="4.10.60.10">
    <property type="entry name" value="Zinc finger, CCHC-type"/>
    <property type="match status" value="1"/>
</dbReference>
<dbReference type="GO" id="GO:0003676">
    <property type="term" value="F:nucleic acid binding"/>
    <property type="evidence" value="ECO:0007669"/>
    <property type="project" value="InterPro"/>
</dbReference>
<dbReference type="Pfam" id="PF03101">
    <property type="entry name" value="FAR1"/>
    <property type="match status" value="1"/>
</dbReference>
<reference evidence="4" key="1">
    <citation type="submission" date="2019-12" db="EMBL/GenBank/DDBJ databases">
        <authorList>
            <person name="Scholes J."/>
        </authorList>
    </citation>
    <scope>NUCLEOTIDE SEQUENCE</scope>
</reference>
<feature type="compositionally biased region" description="Basic and acidic residues" evidence="2">
    <location>
        <begin position="62"/>
        <end position="80"/>
    </location>
</feature>
<dbReference type="PANTHER" id="PTHR47718">
    <property type="entry name" value="OS01G0519700 PROTEIN"/>
    <property type="match status" value="1"/>
</dbReference>
<evidence type="ECO:0000256" key="1">
    <source>
        <dbReference type="PROSITE-ProRule" id="PRU00047"/>
    </source>
</evidence>
<name>A0A9N7NQH6_STRHE</name>
<feature type="compositionally biased region" description="Polar residues" evidence="2">
    <location>
        <begin position="432"/>
        <end position="447"/>
    </location>
</feature>
<dbReference type="EMBL" id="CACSLK010027843">
    <property type="protein sequence ID" value="CAA0834204.1"/>
    <property type="molecule type" value="Genomic_DNA"/>
</dbReference>
<gene>
    <name evidence="4" type="ORF">SHERM_29444</name>
</gene>
<dbReference type="Pfam" id="PF10551">
    <property type="entry name" value="MULE"/>
    <property type="match status" value="1"/>
</dbReference>
<dbReference type="InterPro" id="IPR018289">
    <property type="entry name" value="MULE_transposase_dom"/>
</dbReference>
<keyword evidence="1" id="KW-0863">Zinc-finger</keyword>
<dbReference type="InterPro" id="IPR001878">
    <property type="entry name" value="Znf_CCHC"/>
</dbReference>
<feature type="region of interest" description="Disordered" evidence="2">
    <location>
        <begin position="488"/>
        <end position="524"/>
    </location>
</feature>
<comment type="caution">
    <text evidence="4">The sequence shown here is derived from an EMBL/GenBank/DDBJ whole genome shotgun (WGS) entry which is preliminary data.</text>
</comment>
<feature type="domain" description="CCHC-type" evidence="3">
    <location>
        <begin position="549"/>
        <end position="564"/>
    </location>
</feature>
<sequence>MDKSKSAPSRRLDFEFDDYSSYYFPIENGENRDKQYDFLSVDGEDGDGHYDFKYSENPASEGNRDGQLEPRHAEKPTVERKSVGLEAKTPLLGMKFESEEDAYLFYNEYASLAGFSIRRHTAHKNKDGKILDRVFCCACQGKKEQDKRVVNVKFHHIEIRTGCGALMKISSRRSGKYEIVKFVSDHSGHGLVSPNKCHMLRSHRHITAAQAAQIESIDISGIPPKAGLDYMARQAGGRENVGFIMEDYKNYLRTKRTVEMRVGDTGGVLEYLQQKQVEDPNFFHAIQVDSDDMITNVFWADGQMMVDYMHFGDVVCFDTTYRKNKEGRPFALFVGVNHHKQTIIFGAALLYDETAQTFMWLFDTFAKTMSARVSGELPFSASSFPTNQQLRRVAPTRPSSFTLPATEQSRPGDQHSSDPNQLKNQAQHHFRPTSSSDPPQTRVQQSRYVRTDPVCCHSPKNPLLDTPAQPVAQVAPLARQPAAIQPALPAPPQQAQHRHKRKWRGHDDKRNRRPGAPAQAAPPVLQPPAICATCQRAHRGECLAGQDICYRCRMPGHRIADCPDRPQP</sequence>
<evidence type="ECO:0000256" key="2">
    <source>
        <dbReference type="SAM" id="MobiDB-lite"/>
    </source>
</evidence>
<accession>A0A9N7NQH6</accession>
<feature type="region of interest" description="Disordered" evidence="2">
    <location>
        <begin position="388"/>
        <end position="447"/>
    </location>
</feature>
<keyword evidence="1" id="KW-0862">Zinc</keyword>
<evidence type="ECO:0000313" key="5">
    <source>
        <dbReference type="Proteomes" id="UP001153555"/>
    </source>
</evidence>
<organism evidence="4 5">
    <name type="scientific">Striga hermonthica</name>
    <name type="common">Purple witchweed</name>
    <name type="synonym">Buchnera hermonthica</name>
    <dbReference type="NCBI Taxonomy" id="68872"/>
    <lineage>
        <taxon>Eukaryota</taxon>
        <taxon>Viridiplantae</taxon>
        <taxon>Streptophyta</taxon>
        <taxon>Embryophyta</taxon>
        <taxon>Tracheophyta</taxon>
        <taxon>Spermatophyta</taxon>
        <taxon>Magnoliopsida</taxon>
        <taxon>eudicotyledons</taxon>
        <taxon>Gunneridae</taxon>
        <taxon>Pentapetalae</taxon>
        <taxon>asterids</taxon>
        <taxon>lamiids</taxon>
        <taxon>Lamiales</taxon>
        <taxon>Orobanchaceae</taxon>
        <taxon>Buchnereae</taxon>
        <taxon>Striga</taxon>
    </lineage>
</organism>
<dbReference type="GO" id="GO:0008270">
    <property type="term" value="F:zinc ion binding"/>
    <property type="evidence" value="ECO:0007669"/>
    <property type="project" value="UniProtKB-KW"/>
</dbReference>